<feature type="domain" description="Secretion system C-terminal sorting" evidence="1">
    <location>
        <begin position="439"/>
        <end position="507"/>
    </location>
</feature>
<evidence type="ECO:0000259" key="1">
    <source>
        <dbReference type="Pfam" id="PF18962"/>
    </source>
</evidence>
<accession>A0A9X2T0E7</accession>
<proteinExistence type="predicted"/>
<dbReference type="PANTHER" id="PTHR43737">
    <property type="entry name" value="BLL7424 PROTEIN"/>
    <property type="match status" value="1"/>
</dbReference>
<dbReference type="AlphaFoldDB" id="A0A9X2T0E7"/>
<dbReference type="Pfam" id="PF07394">
    <property type="entry name" value="DUF1501"/>
    <property type="match status" value="1"/>
</dbReference>
<dbReference type="EMBL" id="JANSUY010000007">
    <property type="protein sequence ID" value="MCR9015528.1"/>
    <property type="molecule type" value="Genomic_DNA"/>
</dbReference>
<dbReference type="RefSeq" id="WP_258423382.1">
    <property type="nucleotide sequence ID" value="NZ_JANSUY010000007.1"/>
</dbReference>
<keyword evidence="3" id="KW-1185">Reference proteome</keyword>
<reference evidence="2" key="1">
    <citation type="submission" date="2022-08" db="EMBL/GenBank/DDBJ databases">
        <authorList>
            <person name="Zhang D."/>
        </authorList>
    </citation>
    <scope>NUCLEOTIDE SEQUENCE</scope>
    <source>
        <strain evidence="2">XJ19-11</strain>
    </source>
</reference>
<organism evidence="2 3">
    <name type="scientific">Aquiflexum gelatinilyticum</name>
    <dbReference type="NCBI Taxonomy" id="2961943"/>
    <lineage>
        <taxon>Bacteria</taxon>
        <taxon>Pseudomonadati</taxon>
        <taxon>Bacteroidota</taxon>
        <taxon>Cytophagia</taxon>
        <taxon>Cytophagales</taxon>
        <taxon>Cyclobacteriaceae</taxon>
        <taxon>Aquiflexum</taxon>
    </lineage>
</organism>
<comment type="caution">
    <text evidence="2">The sequence shown here is derived from an EMBL/GenBank/DDBJ whole genome shotgun (WGS) entry which is preliminary data.</text>
</comment>
<dbReference type="InterPro" id="IPR010869">
    <property type="entry name" value="DUF1501"/>
</dbReference>
<gene>
    <name evidence="2" type="ORF">NU887_10815</name>
</gene>
<name>A0A9X2T0E7_9BACT</name>
<dbReference type="Pfam" id="PF18962">
    <property type="entry name" value="Por_Secre_tail"/>
    <property type="match status" value="1"/>
</dbReference>
<dbReference type="Proteomes" id="UP001142175">
    <property type="component" value="Unassembled WGS sequence"/>
</dbReference>
<evidence type="ECO:0000313" key="2">
    <source>
        <dbReference type="EMBL" id="MCR9015528.1"/>
    </source>
</evidence>
<dbReference type="InterPro" id="IPR026444">
    <property type="entry name" value="Secre_tail"/>
</dbReference>
<sequence length="516" mass="57591">MKRRSFIKHAAHSLAIPSFLGAMSNKSFGQTLDKFLHLANETDRALVLIYLEGGNDGLNTVIPMAHLSQLNKVRPHVVLPESGILPVEGTDFGLHPSLSGFQTLYEEGRLQVLHSVGYPQQNFSHFRSTDIWMSGSDSNELINSGWTGRYLEAKHPQFPEGYPNGENPDPLAVEIGYGSSMLFQGEKAGFSMIINNTNQFYQLLDNEQEETPDTPAGDKLRYIRLIAEQSQKYGAVVRSAAQKVPQQKVYPNTRLGNQLRVVSRLIAGGLKTPLYLVRMGGFDTHDNQVDGGDHTQGEHARLLKDLNDAVMAFMADQEFLGTADRVMGMTFSEFGRRIVSNSSGGTDHGASAPLFIFGNMSYGGYKGNAPLIDGSEEYRDNISMQHDFRQVYSSLLTQWFGSDASVNQATMMGTFGEIPVVKNALITSIEKEEPSNLKVYPNPIRDFATVKFDVFSGNIRIDIIDSQGREVKKIYEGMAQNRQFNQNFDFSMYPPGRYILRVMDGFRRSTVHLIKL</sequence>
<protein>
    <submittedName>
        <fullName evidence="2">DUF1501 domain-containing protein</fullName>
    </submittedName>
</protein>
<dbReference type="NCBIfam" id="TIGR04183">
    <property type="entry name" value="Por_Secre_tail"/>
    <property type="match status" value="1"/>
</dbReference>
<evidence type="ECO:0000313" key="3">
    <source>
        <dbReference type="Proteomes" id="UP001142175"/>
    </source>
</evidence>
<dbReference type="PANTHER" id="PTHR43737:SF1">
    <property type="entry name" value="DUF1501 DOMAIN-CONTAINING PROTEIN"/>
    <property type="match status" value="1"/>
</dbReference>